<dbReference type="Proteomes" id="UP000053676">
    <property type="component" value="Unassembled WGS sequence"/>
</dbReference>
<feature type="non-terminal residue" evidence="1">
    <location>
        <position position="65"/>
    </location>
</feature>
<name>W2SHF0_NECAM</name>
<reference evidence="2" key="1">
    <citation type="journal article" date="2014" name="Nat. Genet.">
        <title>Genome of the human hookworm Necator americanus.</title>
        <authorList>
            <person name="Tang Y.T."/>
            <person name="Gao X."/>
            <person name="Rosa B.A."/>
            <person name="Abubucker S."/>
            <person name="Hallsworth-Pepin K."/>
            <person name="Martin J."/>
            <person name="Tyagi R."/>
            <person name="Heizer E."/>
            <person name="Zhang X."/>
            <person name="Bhonagiri-Palsikar V."/>
            <person name="Minx P."/>
            <person name="Warren W.C."/>
            <person name="Wang Q."/>
            <person name="Zhan B."/>
            <person name="Hotez P.J."/>
            <person name="Sternberg P.W."/>
            <person name="Dougall A."/>
            <person name="Gaze S.T."/>
            <person name="Mulvenna J."/>
            <person name="Sotillo J."/>
            <person name="Ranganathan S."/>
            <person name="Rabelo E.M."/>
            <person name="Wilson R.K."/>
            <person name="Felgner P.L."/>
            <person name="Bethony J."/>
            <person name="Hawdon J.M."/>
            <person name="Gasser R.B."/>
            <person name="Loukas A."/>
            <person name="Mitreva M."/>
        </authorList>
    </citation>
    <scope>NUCLEOTIDE SEQUENCE [LARGE SCALE GENOMIC DNA]</scope>
</reference>
<dbReference type="KEGG" id="nai:NECAME_15908"/>
<dbReference type="AlphaFoldDB" id="W2SHF0"/>
<keyword evidence="2" id="KW-1185">Reference proteome</keyword>
<dbReference type="PROSITE" id="PS51257">
    <property type="entry name" value="PROKAR_LIPOPROTEIN"/>
    <property type="match status" value="1"/>
</dbReference>
<sequence>MGKEFRSRRKKNRRGTSVAVTALSSCLDEQCATVKMCALKHDIKEVLDVESERYICAIDRENIRE</sequence>
<protein>
    <submittedName>
        <fullName evidence="1">Uncharacterized protein</fullName>
    </submittedName>
</protein>
<organism evidence="1 2">
    <name type="scientific">Necator americanus</name>
    <name type="common">Human hookworm</name>
    <dbReference type="NCBI Taxonomy" id="51031"/>
    <lineage>
        <taxon>Eukaryota</taxon>
        <taxon>Metazoa</taxon>
        <taxon>Ecdysozoa</taxon>
        <taxon>Nematoda</taxon>
        <taxon>Chromadorea</taxon>
        <taxon>Rhabditida</taxon>
        <taxon>Rhabditina</taxon>
        <taxon>Rhabditomorpha</taxon>
        <taxon>Strongyloidea</taxon>
        <taxon>Ancylostomatidae</taxon>
        <taxon>Bunostominae</taxon>
        <taxon>Necator</taxon>
    </lineage>
</organism>
<dbReference type="EMBL" id="KI669292">
    <property type="protein sequence ID" value="ETN68276.1"/>
    <property type="molecule type" value="Genomic_DNA"/>
</dbReference>
<accession>W2SHF0</accession>
<gene>
    <name evidence="1" type="ORF">NECAME_15908</name>
</gene>
<evidence type="ECO:0000313" key="1">
    <source>
        <dbReference type="EMBL" id="ETN68276.1"/>
    </source>
</evidence>
<proteinExistence type="predicted"/>
<evidence type="ECO:0000313" key="2">
    <source>
        <dbReference type="Proteomes" id="UP000053676"/>
    </source>
</evidence>